<name>A0A810PRG1_9FIRM</name>
<proteinExistence type="predicted"/>
<dbReference type="EMBL" id="AP023415">
    <property type="protein sequence ID" value="BCK78474.1"/>
    <property type="molecule type" value="Genomic_DNA"/>
</dbReference>
<reference evidence="1" key="1">
    <citation type="submission" date="2020-09" db="EMBL/GenBank/DDBJ databases">
        <title>New species isolated from human feces.</title>
        <authorList>
            <person name="Kitahara M."/>
            <person name="Shigeno Y."/>
            <person name="Shime M."/>
            <person name="Matsumoto Y."/>
            <person name="Nakamura S."/>
            <person name="Motooka D."/>
            <person name="Fukuoka S."/>
            <person name="Nishikawa H."/>
            <person name="Benno Y."/>
        </authorList>
    </citation>
    <scope>NUCLEOTIDE SEQUENCE</scope>
    <source>
        <strain evidence="1">MM35</strain>
    </source>
</reference>
<dbReference type="RefSeq" id="WP_212819296.1">
    <property type="nucleotide sequence ID" value="NZ_AP023415.1"/>
</dbReference>
<dbReference type="AlphaFoldDB" id="A0A810PRG1"/>
<evidence type="ECO:0000313" key="1">
    <source>
        <dbReference type="EMBL" id="BCK78474.1"/>
    </source>
</evidence>
<protein>
    <submittedName>
        <fullName evidence="1">Uncharacterized protein</fullName>
    </submittedName>
</protein>
<dbReference type="KEGG" id="vfa:MM35RIKEN_06660"/>
<dbReference type="Proteomes" id="UP000681343">
    <property type="component" value="Chromosome"/>
</dbReference>
<organism evidence="1 2">
    <name type="scientific">Vescimonas fastidiosa</name>
    <dbReference type="NCBI Taxonomy" id="2714353"/>
    <lineage>
        <taxon>Bacteria</taxon>
        <taxon>Bacillati</taxon>
        <taxon>Bacillota</taxon>
        <taxon>Clostridia</taxon>
        <taxon>Eubacteriales</taxon>
        <taxon>Oscillospiraceae</taxon>
        <taxon>Vescimonas</taxon>
    </lineage>
</organism>
<sequence>MPGYYSDQTYYCTLRKEYADPLAPYRCKKQLKAGRCMILEVNGLGSFVFTNHRRSNLFLNLQRKFPGVTSYVFASDGPGGYFKILKDGRIQRKIASYMWSEGIGSYAETRGAPCTYELETGHIFKIDPKAQHLREMMPDFTKREVLDLFDYYVGLDRFKSANLRRVLVYDLERPAAKK</sequence>
<accession>A0A810PRG1</accession>
<evidence type="ECO:0000313" key="2">
    <source>
        <dbReference type="Proteomes" id="UP000681343"/>
    </source>
</evidence>
<keyword evidence="2" id="KW-1185">Reference proteome</keyword>
<gene>
    <name evidence="1" type="ORF">MM35RIKEN_06660</name>
</gene>